<proteinExistence type="predicted"/>
<accession>A0A5C6RMA6</accession>
<dbReference type="AlphaFoldDB" id="A0A5C6RMA6"/>
<dbReference type="EMBL" id="VOOR01000015">
    <property type="protein sequence ID" value="TXB63476.1"/>
    <property type="molecule type" value="Genomic_DNA"/>
</dbReference>
<dbReference type="InterPro" id="IPR007485">
    <property type="entry name" value="LPS_assembly_LptE"/>
</dbReference>
<sequence length="168" mass="18910">MPRLILGLSLLSALLSSGCYSFKGISIDYSQVSTYFVERFASNAVNAEPTIAIRLTEDLKEKIRTESRLTLQEIDPDISFEGAVVRYEVTSEAPQPGEVTSINRLTIVTAVQYINNVNEEKSWPNKKNFSFFFDFPSTQTLADVEEEAISAISQQMMEDIFNAAFTDW</sequence>
<organism evidence="1 2">
    <name type="scientific">Phaeodactylibacter luteus</name>
    <dbReference type="NCBI Taxonomy" id="1564516"/>
    <lineage>
        <taxon>Bacteria</taxon>
        <taxon>Pseudomonadati</taxon>
        <taxon>Bacteroidota</taxon>
        <taxon>Saprospiria</taxon>
        <taxon>Saprospirales</taxon>
        <taxon>Haliscomenobacteraceae</taxon>
        <taxon>Phaeodactylibacter</taxon>
    </lineage>
</organism>
<evidence type="ECO:0008006" key="3">
    <source>
        <dbReference type="Google" id="ProtNLM"/>
    </source>
</evidence>
<keyword evidence="2" id="KW-1185">Reference proteome</keyword>
<protein>
    <recommendedName>
        <fullName evidence="3">LptE family protein</fullName>
    </recommendedName>
</protein>
<dbReference type="Proteomes" id="UP000321580">
    <property type="component" value="Unassembled WGS sequence"/>
</dbReference>
<dbReference type="GO" id="GO:0043165">
    <property type="term" value="P:Gram-negative-bacterium-type cell outer membrane assembly"/>
    <property type="evidence" value="ECO:0007669"/>
    <property type="project" value="InterPro"/>
</dbReference>
<name>A0A5C6RMA6_9BACT</name>
<comment type="caution">
    <text evidence="1">The sequence shown here is derived from an EMBL/GenBank/DDBJ whole genome shotgun (WGS) entry which is preliminary data.</text>
</comment>
<dbReference type="RefSeq" id="WP_147167115.1">
    <property type="nucleotide sequence ID" value="NZ_VOOR01000015.1"/>
</dbReference>
<dbReference type="PROSITE" id="PS51257">
    <property type="entry name" value="PROKAR_LIPOPROTEIN"/>
    <property type="match status" value="1"/>
</dbReference>
<reference evidence="1 2" key="1">
    <citation type="submission" date="2019-08" db="EMBL/GenBank/DDBJ databases">
        <title>Genome of Phaeodactylibacter luteus.</title>
        <authorList>
            <person name="Bowman J.P."/>
        </authorList>
    </citation>
    <scope>NUCLEOTIDE SEQUENCE [LARGE SCALE GENOMIC DNA]</scope>
    <source>
        <strain evidence="1 2">KCTC 42180</strain>
    </source>
</reference>
<evidence type="ECO:0000313" key="1">
    <source>
        <dbReference type="EMBL" id="TXB63476.1"/>
    </source>
</evidence>
<evidence type="ECO:0000313" key="2">
    <source>
        <dbReference type="Proteomes" id="UP000321580"/>
    </source>
</evidence>
<dbReference type="GO" id="GO:0019867">
    <property type="term" value="C:outer membrane"/>
    <property type="evidence" value="ECO:0007669"/>
    <property type="project" value="InterPro"/>
</dbReference>
<gene>
    <name evidence="1" type="ORF">FRY97_08955</name>
</gene>
<dbReference type="Pfam" id="PF04390">
    <property type="entry name" value="LptE"/>
    <property type="match status" value="1"/>
</dbReference>
<dbReference type="OrthoDB" id="9790776at2"/>